<evidence type="ECO:0000256" key="1">
    <source>
        <dbReference type="SAM" id="MobiDB-lite"/>
    </source>
</evidence>
<dbReference type="Proteomes" id="UP001341840">
    <property type="component" value="Unassembled WGS sequence"/>
</dbReference>
<feature type="region of interest" description="Disordered" evidence="1">
    <location>
        <begin position="96"/>
        <end position="118"/>
    </location>
</feature>
<protein>
    <submittedName>
        <fullName evidence="2">Uncharacterized protein</fullName>
    </submittedName>
</protein>
<reference evidence="2 3" key="1">
    <citation type="journal article" date="2023" name="Plants (Basel)">
        <title>Bridging the Gap: Combining Genomics and Transcriptomics Approaches to Understand Stylosanthes scabra, an Orphan Legume from the Brazilian Caatinga.</title>
        <authorList>
            <person name="Ferreira-Neto J.R.C."/>
            <person name="da Silva M.D."/>
            <person name="Binneck E."/>
            <person name="de Melo N.F."/>
            <person name="da Silva R.H."/>
            <person name="de Melo A.L.T.M."/>
            <person name="Pandolfi V."/>
            <person name="Bustamante F.O."/>
            <person name="Brasileiro-Vidal A.C."/>
            <person name="Benko-Iseppon A.M."/>
        </authorList>
    </citation>
    <scope>NUCLEOTIDE SEQUENCE [LARGE SCALE GENOMIC DNA]</scope>
    <source>
        <tissue evidence="2">Leaves</tissue>
    </source>
</reference>
<evidence type="ECO:0000313" key="3">
    <source>
        <dbReference type="Proteomes" id="UP001341840"/>
    </source>
</evidence>
<organism evidence="2 3">
    <name type="scientific">Stylosanthes scabra</name>
    <dbReference type="NCBI Taxonomy" id="79078"/>
    <lineage>
        <taxon>Eukaryota</taxon>
        <taxon>Viridiplantae</taxon>
        <taxon>Streptophyta</taxon>
        <taxon>Embryophyta</taxon>
        <taxon>Tracheophyta</taxon>
        <taxon>Spermatophyta</taxon>
        <taxon>Magnoliopsida</taxon>
        <taxon>eudicotyledons</taxon>
        <taxon>Gunneridae</taxon>
        <taxon>Pentapetalae</taxon>
        <taxon>rosids</taxon>
        <taxon>fabids</taxon>
        <taxon>Fabales</taxon>
        <taxon>Fabaceae</taxon>
        <taxon>Papilionoideae</taxon>
        <taxon>50 kb inversion clade</taxon>
        <taxon>dalbergioids sensu lato</taxon>
        <taxon>Dalbergieae</taxon>
        <taxon>Pterocarpus clade</taxon>
        <taxon>Stylosanthes</taxon>
    </lineage>
</organism>
<feature type="region of interest" description="Disordered" evidence="1">
    <location>
        <begin position="32"/>
        <end position="65"/>
    </location>
</feature>
<feature type="compositionally biased region" description="Polar residues" evidence="1">
    <location>
        <begin position="96"/>
        <end position="106"/>
    </location>
</feature>
<accession>A0ABU6RHY4</accession>
<proteinExistence type="predicted"/>
<name>A0ABU6RHY4_9FABA</name>
<dbReference type="EMBL" id="JASCZI010030572">
    <property type="protein sequence ID" value="MED6123681.1"/>
    <property type="molecule type" value="Genomic_DNA"/>
</dbReference>
<comment type="caution">
    <text evidence="2">The sequence shown here is derived from an EMBL/GenBank/DDBJ whole genome shotgun (WGS) entry which is preliminary data.</text>
</comment>
<evidence type="ECO:0000313" key="2">
    <source>
        <dbReference type="EMBL" id="MED6123681.1"/>
    </source>
</evidence>
<keyword evidence="3" id="KW-1185">Reference proteome</keyword>
<sequence>MCRNSEIADLKATSSKGLIDKLRIFESNRQKLAKEPENYGMQEVSSPNKEADLPRLGAAQDKGKGYLETTRKKKGVSRISNRNKTMPTILDEQHCTATQQPESNHVPQGEPSAQGWNNSAFIERDKTDGLKRKLDAIRKWSNTVPTTNVTHELSSANSAHITGNLGQ</sequence>
<gene>
    <name evidence="2" type="ORF">PIB30_051443</name>
</gene>